<reference evidence="3" key="1">
    <citation type="journal article" date="2006" name="PLoS Biol.">
        <title>Macronuclear genome sequence of the ciliate Tetrahymena thermophila, a model eukaryote.</title>
        <authorList>
            <person name="Eisen J.A."/>
            <person name="Coyne R.S."/>
            <person name="Wu M."/>
            <person name="Wu D."/>
            <person name="Thiagarajan M."/>
            <person name="Wortman J.R."/>
            <person name="Badger J.H."/>
            <person name="Ren Q."/>
            <person name="Amedeo P."/>
            <person name="Jones K.M."/>
            <person name="Tallon L.J."/>
            <person name="Delcher A.L."/>
            <person name="Salzberg S.L."/>
            <person name="Silva J.C."/>
            <person name="Haas B.J."/>
            <person name="Majoros W.H."/>
            <person name="Farzad M."/>
            <person name="Carlton J.M."/>
            <person name="Smith R.K. Jr."/>
            <person name="Garg J."/>
            <person name="Pearlman R.E."/>
            <person name="Karrer K.M."/>
            <person name="Sun L."/>
            <person name="Manning G."/>
            <person name="Elde N.C."/>
            <person name="Turkewitz A.P."/>
            <person name="Asai D.J."/>
            <person name="Wilkes D.E."/>
            <person name="Wang Y."/>
            <person name="Cai H."/>
            <person name="Collins K."/>
            <person name="Stewart B.A."/>
            <person name="Lee S.R."/>
            <person name="Wilamowska K."/>
            <person name="Weinberg Z."/>
            <person name="Ruzzo W.L."/>
            <person name="Wloga D."/>
            <person name="Gaertig J."/>
            <person name="Frankel J."/>
            <person name="Tsao C.-C."/>
            <person name="Gorovsky M.A."/>
            <person name="Keeling P.J."/>
            <person name="Waller R.F."/>
            <person name="Patron N.J."/>
            <person name="Cherry J.M."/>
            <person name="Stover N.A."/>
            <person name="Krieger C.J."/>
            <person name="del Toro C."/>
            <person name="Ryder H.F."/>
            <person name="Williamson S.C."/>
            <person name="Barbeau R.A."/>
            <person name="Hamilton E.P."/>
            <person name="Orias E."/>
        </authorList>
    </citation>
    <scope>NUCLEOTIDE SEQUENCE [LARGE SCALE GENOMIC DNA]</scope>
    <source>
        <strain evidence="3">SB210</strain>
    </source>
</reference>
<evidence type="ECO:0000313" key="2">
    <source>
        <dbReference type="EMBL" id="EWS72580.1"/>
    </source>
</evidence>
<name>W7X0D8_TETTS</name>
<dbReference type="EMBL" id="GG662532">
    <property type="protein sequence ID" value="EWS72580.1"/>
    <property type="molecule type" value="Genomic_DNA"/>
</dbReference>
<dbReference type="AlphaFoldDB" id="W7X0D8"/>
<dbReference type="InParanoid" id="W7X0D8"/>
<evidence type="ECO:0000313" key="3">
    <source>
        <dbReference type="Proteomes" id="UP000009168"/>
    </source>
</evidence>
<sequence>MQNYRAAVVAKHSVIYVMINKHAKYARIHSFMMIKQALVCLNANMVVHNKNFSRFAQNVKQRTVIFVSLKGHNVNSALKDGNWLKINQAVRNKNVYIMIICIMIKPLINALQIAPNMLMIKIGLVLIQENLAR</sequence>
<feature type="transmembrane region" description="Helical" evidence="1">
    <location>
        <begin position="95"/>
        <end position="114"/>
    </location>
</feature>
<dbReference type="GeneID" id="24439905"/>
<proteinExistence type="predicted"/>
<keyword evidence="3" id="KW-1185">Reference proteome</keyword>
<organism evidence="2 3">
    <name type="scientific">Tetrahymena thermophila (strain SB210)</name>
    <dbReference type="NCBI Taxonomy" id="312017"/>
    <lineage>
        <taxon>Eukaryota</taxon>
        <taxon>Sar</taxon>
        <taxon>Alveolata</taxon>
        <taxon>Ciliophora</taxon>
        <taxon>Intramacronucleata</taxon>
        <taxon>Oligohymenophorea</taxon>
        <taxon>Hymenostomatida</taxon>
        <taxon>Tetrahymenina</taxon>
        <taxon>Tetrahymenidae</taxon>
        <taxon>Tetrahymena</taxon>
    </lineage>
</organism>
<keyword evidence="1" id="KW-0472">Membrane</keyword>
<evidence type="ECO:0000256" key="1">
    <source>
        <dbReference type="SAM" id="Phobius"/>
    </source>
</evidence>
<accession>W7X0D8</accession>
<dbReference type="KEGG" id="tet:TTHERM_000629769"/>
<gene>
    <name evidence="2" type="ORF">TTHERM_000629769</name>
</gene>
<keyword evidence="1" id="KW-1133">Transmembrane helix</keyword>
<dbReference type="RefSeq" id="XP_012654863.1">
    <property type="nucleotide sequence ID" value="XM_012799409.1"/>
</dbReference>
<dbReference type="Proteomes" id="UP000009168">
    <property type="component" value="Unassembled WGS sequence"/>
</dbReference>
<protein>
    <submittedName>
        <fullName evidence="2">Transmembrane protein, putative</fullName>
    </submittedName>
</protein>
<keyword evidence="1 2" id="KW-0812">Transmembrane</keyword>